<organism evidence="2 3">
    <name type="scientific">Lacinutrix gracilariae</name>
    <dbReference type="NCBI Taxonomy" id="1747198"/>
    <lineage>
        <taxon>Bacteria</taxon>
        <taxon>Pseudomonadati</taxon>
        <taxon>Bacteroidota</taxon>
        <taxon>Flavobacteriia</taxon>
        <taxon>Flavobacteriales</taxon>
        <taxon>Flavobacteriaceae</taxon>
        <taxon>Lacinutrix</taxon>
    </lineage>
</organism>
<evidence type="ECO:0008006" key="4">
    <source>
        <dbReference type="Google" id="ProtNLM"/>
    </source>
</evidence>
<gene>
    <name evidence="2" type="ORF">ACFSSB_15840</name>
</gene>
<keyword evidence="1" id="KW-1133">Transmembrane helix</keyword>
<feature type="transmembrane region" description="Helical" evidence="1">
    <location>
        <begin position="150"/>
        <end position="169"/>
    </location>
</feature>
<keyword evidence="3" id="KW-1185">Reference proteome</keyword>
<reference evidence="3" key="1">
    <citation type="journal article" date="2019" name="Int. J. Syst. Evol. Microbiol.">
        <title>The Global Catalogue of Microorganisms (GCM) 10K type strain sequencing project: providing services to taxonomists for standard genome sequencing and annotation.</title>
        <authorList>
            <consortium name="The Broad Institute Genomics Platform"/>
            <consortium name="The Broad Institute Genome Sequencing Center for Infectious Disease"/>
            <person name="Wu L."/>
            <person name="Ma J."/>
        </authorList>
    </citation>
    <scope>NUCLEOTIDE SEQUENCE [LARGE SCALE GENOMIC DNA]</scope>
    <source>
        <strain evidence="3">KCTC 42808</strain>
    </source>
</reference>
<accession>A0ABW5K5A1</accession>
<proteinExistence type="predicted"/>
<feature type="transmembrane region" description="Helical" evidence="1">
    <location>
        <begin position="91"/>
        <end position="109"/>
    </location>
</feature>
<name>A0ABW5K5A1_9FLAO</name>
<feature type="transmembrane region" description="Helical" evidence="1">
    <location>
        <begin position="121"/>
        <end position="144"/>
    </location>
</feature>
<feature type="transmembrane region" description="Helical" evidence="1">
    <location>
        <begin position="210"/>
        <end position="227"/>
    </location>
</feature>
<feature type="transmembrane region" description="Helical" evidence="1">
    <location>
        <begin position="12"/>
        <end position="31"/>
    </location>
</feature>
<sequence length="249" mass="28640">MILNQWKNKLPSNAFWCVLFTLICVNIFAVISGNNLLQQITKTLFIPIIFTYLLLIGKQIKTWILAFLLFSFTGDVTSNITSSFMLLNISSFFYCLSYLSLIVAVATGIKKLKLDKVIRAYLISVFLINAILLYVLFDLIKYYIPDSIEVTLFAVKSIALITLAFISFVDYLNSETKGSILFLIMVLCFAFSDVLHYISVYYLYNWSFVLLDRILHIVGLLFLFNYIKERNKTTSDIEIKAKAFLNSLH</sequence>
<protein>
    <recommendedName>
        <fullName evidence="4">YhhN-like protein</fullName>
    </recommendedName>
</protein>
<dbReference type="RefSeq" id="WP_379906072.1">
    <property type="nucleotide sequence ID" value="NZ_JBHULM010000045.1"/>
</dbReference>
<keyword evidence="1" id="KW-0472">Membrane</keyword>
<evidence type="ECO:0000313" key="2">
    <source>
        <dbReference type="EMBL" id="MFD2543799.1"/>
    </source>
</evidence>
<evidence type="ECO:0000256" key="1">
    <source>
        <dbReference type="SAM" id="Phobius"/>
    </source>
</evidence>
<evidence type="ECO:0000313" key="3">
    <source>
        <dbReference type="Proteomes" id="UP001597467"/>
    </source>
</evidence>
<feature type="transmembrane region" description="Helical" evidence="1">
    <location>
        <begin position="181"/>
        <end position="204"/>
    </location>
</feature>
<dbReference type="EMBL" id="JBHULM010000045">
    <property type="protein sequence ID" value="MFD2543799.1"/>
    <property type="molecule type" value="Genomic_DNA"/>
</dbReference>
<feature type="transmembrane region" description="Helical" evidence="1">
    <location>
        <begin position="37"/>
        <end position="56"/>
    </location>
</feature>
<dbReference type="Proteomes" id="UP001597467">
    <property type="component" value="Unassembled WGS sequence"/>
</dbReference>
<comment type="caution">
    <text evidence="2">The sequence shown here is derived from an EMBL/GenBank/DDBJ whole genome shotgun (WGS) entry which is preliminary data.</text>
</comment>
<keyword evidence="1" id="KW-0812">Transmembrane</keyword>